<evidence type="ECO:0000313" key="2">
    <source>
        <dbReference type="EMBL" id="BAO96337.1"/>
    </source>
</evidence>
<dbReference type="EMBL" id="AB478934">
    <property type="protein sequence ID" value="BAO96337.1"/>
    <property type="molecule type" value="Genomic_DNA"/>
</dbReference>
<keyword evidence="1" id="KW-0812">Transmembrane</keyword>
<organism evidence="2">
    <name type="scientific">Staphylococcus haemolyticus</name>
    <dbReference type="NCBI Taxonomy" id="1283"/>
    <lineage>
        <taxon>Bacteria</taxon>
        <taxon>Bacillati</taxon>
        <taxon>Bacillota</taxon>
        <taxon>Bacilli</taxon>
        <taxon>Bacillales</taxon>
        <taxon>Staphylococcaceae</taxon>
        <taxon>Staphylococcus</taxon>
    </lineage>
</organism>
<name>A0A028Z2H1_STAHA</name>
<keyword evidence="1" id="KW-0472">Membrane</keyword>
<feature type="transmembrane region" description="Helical" evidence="1">
    <location>
        <begin position="6"/>
        <end position="22"/>
    </location>
</feature>
<accession>A0A028Z2H1</accession>
<reference evidence="2" key="1">
    <citation type="submission" date="2009-01" db="EMBL/GenBank/DDBJ databases">
        <title>Hot accumulation and evolution of cassette chromosome in Staphylococcus haemolyticus.</title>
        <authorList>
            <person name="Han X."/>
            <person name="Ito T."/>
            <person name="Watanabe S."/>
            <person name="Hoshi S."/>
            <person name="Hiramatsu K."/>
        </authorList>
    </citation>
    <scope>NUCLEOTIDE SEQUENCE</scope>
    <source>
        <strain evidence="2">SH621</strain>
    </source>
</reference>
<evidence type="ECO:0000256" key="1">
    <source>
        <dbReference type="SAM" id="Phobius"/>
    </source>
</evidence>
<dbReference type="PATRIC" id="fig|1283.47.peg.2450"/>
<keyword evidence="1" id="KW-1133">Transmembrane helix</keyword>
<dbReference type="AlphaFoldDB" id="A0A028Z2H1"/>
<proteinExistence type="predicted"/>
<dbReference type="RefSeq" id="WP_011274391.1">
    <property type="nucleotide sequence ID" value="NZ_CAJCFW010000031.1"/>
</dbReference>
<protein>
    <submittedName>
        <fullName evidence="2">Uncharacterized protein</fullName>
    </submittedName>
</protein>
<sequence>MWFISIIILIAFLIILMIDDLIKTEQLHAKQYELDVIEKGVPRNTQFI</sequence>